<evidence type="ECO:0000313" key="4">
    <source>
        <dbReference type="Proteomes" id="UP000321798"/>
    </source>
</evidence>
<dbReference type="OrthoDB" id="9800334at2"/>
<accession>A0A512P8Z2</accession>
<organism evidence="3 4">
    <name type="scientific">Cellulomonas soli</name>
    <dbReference type="NCBI Taxonomy" id="931535"/>
    <lineage>
        <taxon>Bacteria</taxon>
        <taxon>Bacillati</taxon>
        <taxon>Actinomycetota</taxon>
        <taxon>Actinomycetes</taxon>
        <taxon>Micrococcales</taxon>
        <taxon>Cellulomonadaceae</taxon>
        <taxon>Cellulomonas</taxon>
    </lineage>
</organism>
<reference evidence="3 4" key="1">
    <citation type="submission" date="2019-07" db="EMBL/GenBank/DDBJ databases">
        <title>Whole genome shotgun sequence of Cellulomonas soli NBRC 109434.</title>
        <authorList>
            <person name="Hosoyama A."/>
            <person name="Uohara A."/>
            <person name="Ohji S."/>
            <person name="Ichikawa N."/>
        </authorList>
    </citation>
    <scope>NUCLEOTIDE SEQUENCE [LARGE SCALE GENOMIC DNA]</scope>
    <source>
        <strain evidence="3 4">NBRC 109434</strain>
    </source>
</reference>
<dbReference type="PROSITE" id="PS50937">
    <property type="entry name" value="HTH_MERR_2"/>
    <property type="match status" value="1"/>
</dbReference>
<evidence type="ECO:0000313" key="3">
    <source>
        <dbReference type="EMBL" id="GEP67668.1"/>
    </source>
</evidence>
<keyword evidence="1" id="KW-0238">DNA-binding</keyword>
<sequence>MAPDEDVLHVESSAPALTVAALARRLGVAPATLRTWDRRYGLGPSAHAPGQHRRYTPQDVDRLLVMRRLTVDGVAPADAARLAQTGDLGAVGDPGPASITPSDVVDAAVAGDADRCARLLALRDGADVASWWTQLVEPSVHALARLTVVDRPGVDATLTLAAAALAALRTRTQVPPPAGSPVVLLVVPAGEPRPLSVHALAAALAAAGADARIVGGPVGPHRVHELVLMSRPGALVHLSERPDLDPGLVQRLVDTHPDLPQFLVVPDAAAERMPFTRSVHRARTFTGLLHEVVAVVLRDDTIG</sequence>
<dbReference type="InterPro" id="IPR009061">
    <property type="entry name" value="DNA-bd_dom_put_sf"/>
</dbReference>
<dbReference type="PANTHER" id="PTHR30204:SF97">
    <property type="entry name" value="MERR FAMILY REGULATORY PROTEIN"/>
    <property type="match status" value="1"/>
</dbReference>
<keyword evidence="4" id="KW-1185">Reference proteome</keyword>
<dbReference type="GO" id="GO:0003700">
    <property type="term" value="F:DNA-binding transcription factor activity"/>
    <property type="evidence" value="ECO:0007669"/>
    <property type="project" value="InterPro"/>
</dbReference>
<comment type="caution">
    <text evidence="3">The sequence shown here is derived from an EMBL/GenBank/DDBJ whole genome shotgun (WGS) entry which is preliminary data.</text>
</comment>
<evidence type="ECO:0000256" key="1">
    <source>
        <dbReference type="ARBA" id="ARBA00023125"/>
    </source>
</evidence>
<gene>
    <name evidence="3" type="ORF">CSO01_03830</name>
</gene>
<proteinExistence type="predicted"/>
<name>A0A512P8Z2_9CELL</name>
<dbReference type="AlphaFoldDB" id="A0A512P8Z2"/>
<dbReference type="SUPFAM" id="SSF46955">
    <property type="entry name" value="Putative DNA-binding domain"/>
    <property type="match status" value="1"/>
</dbReference>
<dbReference type="Pfam" id="PF13411">
    <property type="entry name" value="MerR_1"/>
    <property type="match status" value="1"/>
</dbReference>
<dbReference type="SMART" id="SM00422">
    <property type="entry name" value="HTH_MERR"/>
    <property type="match status" value="1"/>
</dbReference>
<protein>
    <recommendedName>
        <fullName evidence="2">HTH merR-type domain-containing protein</fullName>
    </recommendedName>
</protein>
<evidence type="ECO:0000259" key="2">
    <source>
        <dbReference type="PROSITE" id="PS50937"/>
    </source>
</evidence>
<dbReference type="Proteomes" id="UP000321798">
    <property type="component" value="Unassembled WGS sequence"/>
</dbReference>
<dbReference type="CDD" id="cd01104">
    <property type="entry name" value="HTH_MlrA-CarA"/>
    <property type="match status" value="1"/>
</dbReference>
<dbReference type="InterPro" id="IPR047057">
    <property type="entry name" value="MerR_fam"/>
</dbReference>
<dbReference type="InterPro" id="IPR000551">
    <property type="entry name" value="MerR-type_HTH_dom"/>
</dbReference>
<dbReference type="Gene3D" id="1.10.1660.10">
    <property type="match status" value="1"/>
</dbReference>
<dbReference type="PANTHER" id="PTHR30204">
    <property type="entry name" value="REDOX-CYCLING DRUG-SENSING TRANSCRIPTIONAL ACTIVATOR SOXR"/>
    <property type="match status" value="1"/>
</dbReference>
<dbReference type="GO" id="GO:0003677">
    <property type="term" value="F:DNA binding"/>
    <property type="evidence" value="ECO:0007669"/>
    <property type="project" value="UniProtKB-KW"/>
</dbReference>
<feature type="domain" description="HTH merR-type" evidence="2">
    <location>
        <begin position="16"/>
        <end position="85"/>
    </location>
</feature>
<dbReference type="EMBL" id="BKAL01000001">
    <property type="protein sequence ID" value="GEP67668.1"/>
    <property type="molecule type" value="Genomic_DNA"/>
</dbReference>
<dbReference type="RefSeq" id="WP_146951416.1">
    <property type="nucleotide sequence ID" value="NZ_BAABBJ010000005.1"/>
</dbReference>